<organism evidence="2 3">
    <name type="scientific">Desulfomicrobium orale DSM 12838</name>
    <dbReference type="NCBI Taxonomy" id="888061"/>
    <lineage>
        <taxon>Bacteria</taxon>
        <taxon>Pseudomonadati</taxon>
        <taxon>Thermodesulfobacteriota</taxon>
        <taxon>Desulfovibrionia</taxon>
        <taxon>Desulfovibrionales</taxon>
        <taxon>Desulfomicrobiaceae</taxon>
        <taxon>Desulfomicrobium</taxon>
    </lineage>
</organism>
<feature type="domain" description="Nitroreductase" evidence="1">
    <location>
        <begin position="28"/>
        <end position="171"/>
    </location>
</feature>
<dbReference type="KEGG" id="doa:AXF15_10650"/>
<protein>
    <recommendedName>
        <fullName evidence="1">Nitroreductase domain-containing protein</fullName>
    </recommendedName>
</protein>
<name>A0A0X8JR79_9BACT</name>
<dbReference type="InterPro" id="IPR029479">
    <property type="entry name" value="Nitroreductase"/>
</dbReference>
<dbReference type="EMBL" id="CP014230">
    <property type="protein sequence ID" value="AMD93512.1"/>
    <property type="molecule type" value="Genomic_DNA"/>
</dbReference>
<dbReference type="Proteomes" id="UP000063964">
    <property type="component" value="Chromosome"/>
</dbReference>
<proteinExistence type="predicted"/>
<dbReference type="InterPro" id="IPR052544">
    <property type="entry name" value="Bacteriocin_Proc_Enz"/>
</dbReference>
<evidence type="ECO:0000259" key="1">
    <source>
        <dbReference type="Pfam" id="PF00881"/>
    </source>
</evidence>
<keyword evidence="3" id="KW-1185">Reference proteome</keyword>
<dbReference type="Pfam" id="PF00881">
    <property type="entry name" value="Nitroreductase"/>
    <property type="match status" value="1"/>
</dbReference>
<accession>A0A0X8JR79</accession>
<dbReference type="InterPro" id="IPR020051">
    <property type="entry name" value="SagB-type_dehydrogenase"/>
</dbReference>
<evidence type="ECO:0000313" key="3">
    <source>
        <dbReference type="Proteomes" id="UP000063964"/>
    </source>
</evidence>
<dbReference type="CDD" id="cd02142">
    <property type="entry name" value="McbC_SagB-like_oxidoreductase"/>
    <property type="match status" value="1"/>
</dbReference>
<gene>
    <name evidence="2" type="ORF">AXF15_10650</name>
</gene>
<reference evidence="3" key="1">
    <citation type="submission" date="2016-02" db="EMBL/GenBank/DDBJ databases">
        <authorList>
            <person name="Holder M.E."/>
            <person name="Ajami N.J."/>
            <person name="Petrosino J.F."/>
        </authorList>
    </citation>
    <scope>NUCLEOTIDE SEQUENCE [LARGE SCALE GENOMIC DNA]</scope>
    <source>
        <strain evidence="3">DSM 12838</strain>
    </source>
</reference>
<evidence type="ECO:0000313" key="2">
    <source>
        <dbReference type="EMBL" id="AMD93512.1"/>
    </source>
</evidence>
<dbReference type="PANTHER" id="PTHR43745">
    <property type="entry name" value="NITROREDUCTASE MJ1384-RELATED"/>
    <property type="match status" value="1"/>
</dbReference>
<dbReference type="STRING" id="888061.AXF15_10650"/>
<dbReference type="NCBIfam" id="TIGR03605">
    <property type="entry name" value="antibiot_sagB"/>
    <property type="match status" value="1"/>
</dbReference>
<dbReference type="AlphaFoldDB" id="A0A0X8JR79"/>
<dbReference type="GO" id="GO:0016491">
    <property type="term" value="F:oxidoreductase activity"/>
    <property type="evidence" value="ECO:0007669"/>
    <property type="project" value="InterPro"/>
</dbReference>
<dbReference type="InterPro" id="IPR000415">
    <property type="entry name" value="Nitroreductase-like"/>
</dbReference>
<sequence length="187" mass="20578">MQDISRLLFYAYGETGSLDTGSYIVRLRSIPSAGALYPLDIYVLACTVKSLESGLYHYNVRDHALEELKQGDFLQSIIPLIQNSNNFWLKQAGLILFVTATFRRNQMKYGERGYRGVLLDAGHLAQNIQLAATGLGLGACVLMGCMDDPVNDFLGVDGVEESVLYAISIGRPARQHQKNTEEDGGLS</sequence>
<dbReference type="PANTHER" id="PTHR43745:SF2">
    <property type="entry name" value="NITROREDUCTASE MJ1384-RELATED"/>
    <property type="match status" value="1"/>
</dbReference>
<dbReference type="Gene3D" id="3.40.109.10">
    <property type="entry name" value="NADH Oxidase"/>
    <property type="match status" value="1"/>
</dbReference>
<dbReference type="SUPFAM" id="SSF55469">
    <property type="entry name" value="FMN-dependent nitroreductase-like"/>
    <property type="match status" value="1"/>
</dbReference>